<dbReference type="PANTHER" id="PTHR33514">
    <property type="entry name" value="PROTEIN ABCI12, CHLOROPLASTIC"/>
    <property type="match status" value="1"/>
</dbReference>
<evidence type="ECO:0000256" key="2">
    <source>
        <dbReference type="ARBA" id="ARBA00022692"/>
    </source>
</evidence>
<sequence length="303" mass="33922">MLITFPYIKRDTPVHRLDPRAKFLLLLAYGLAAAQTSNVWLILLGFVGTAYYYRLARLKWSETRRAWLFIIFLNVIIVFGNYFLSGGAIVQGIDLSHQHQLFSLPFLGFLNHPPYVGPKLLVFSVESIAYMLTMGLRNFSIAFLAVAIPYTTHPGQIGIAFKQMGLPDQFAYAIDLSFRFLPTLARDFSVTLDAQRARGFELDKLRGGIFGKIARMAPLVVPIVIGSIVGAEDIVNAMELRCFGLGKRTWLAELRARPLDRLLMVLGIALFVGVTALNILGNFYPSGPLHILHEQGLPAFLWH</sequence>
<proteinExistence type="predicted"/>
<dbReference type="CDD" id="cd16914">
    <property type="entry name" value="EcfT"/>
    <property type="match status" value="1"/>
</dbReference>
<keyword evidence="4 5" id="KW-0472">Membrane</keyword>
<keyword evidence="3 5" id="KW-1133">Transmembrane helix</keyword>
<dbReference type="EMBL" id="AP019377">
    <property type="protein sequence ID" value="BBH93968.1"/>
    <property type="molecule type" value="Genomic_DNA"/>
</dbReference>
<dbReference type="InterPro" id="IPR003339">
    <property type="entry name" value="ABC/ECF_trnsptr_transmembrane"/>
</dbReference>
<accession>A0A455T242</accession>
<evidence type="ECO:0000256" key="4">
    <source>
        <dbReference type="ARBA" id="ARBA00023136"/>
    </source>
</evidence>
<evidence type="ECO:0000256" key="1">
    <source>
        <dbReference type="ARBA" id="ARBA00004141"/>
    </source>
</evidence>
<feature type="transmembrane region" description="Helical" evidence="5">
    <location>
        <begin position="262"/>
        <end position="284"/>
    </location>
</feature>
<feature type="transmembrane region" description="Helical" evidence="5">
    <location>
        <begin position="23"/>
        <end position="53"/>
    </location>
</feature>
<dbReference type="PANTHER" id="PTHR33514:SF13">
    <property type="entry name" value="PROTEIN ABCI12, CHLOROPLASTIC"/>
    <property type="match status" value="1"/>
</dbReference>
<feature type="transmembrane region" description="Helical" evidence="5">
    <location>
        <begin position="128"/>
        <end position="148"/>
    </location>
</feature>
<organism evidence="6">
    <name type="scientific">Thermogemmatispora argillosa</name>
    <dbReference type="NCBI Taxonomy" id="2045280"/>
    <lineage>
        <taxon>Bacteria</taxon>
        <taxon>Bacillati</taxon>
        <taxon>Chloroflexota</taxon>
        <taxon>Ktedonobacteria</taxon>
        <taxon>Thermogemmatisporales</taxon>
        <taxon>Thermogemmatisporaceae</taxon>
        <taxon>Thermogemmatispora</taxon>
    </lineage>
</organism>
<name>A0A455T242_9CHLR</name>
<reference evidence="6" key="1">
    <citation type="submission" date="2018-12" db="EMBL/GenBank/DDBJ databases">
        <title>Novel natural products biosynthetic potential of the class Ktedonobacteria.</title>
        <authorList>
            <person name="Zheng Y."/>
            <person name="Saitou A."/>
            <person name="Wang C.M."/>
            <person name="Toyoda A."/>
            <person name="Minakuchi Y."/>
            <person name="Sekiguchi Y."/>
            <person name="Ueda K."/>
            <person name="Takano H."/>
            <person name="Sakai Y."/>
            <person name="Yokota A."/>
            <person name="Yabe S."/>
        </authorList>
    </citation>
    <scope>NUCLEOTIDE SEQUENCE</scope>
    <source>
        <strain evidence="6">A3-2</strain>
    </source>
</reference>
<comment type="subcellular location">
    <subcellularLocation>
        <location evidence="1">Membrane</location>
        <topology evidence="1">Multi-pass membrane protein</topology>
    </subcellularLocation>
</comment>
<dbReference type="GO" id="GO:0005886">
    <property type="term" value="C:plasma membrane"/>
    <property type="evidence" value="ECO:0007669"/>
    <property type="project" value="TreeGrafter"/>
</dbReference>
<dbReference type="Pfam" id="PF02361">
    <property type="entry name" value="CbiQ"/>
    <property type="match status" value="1"/>
</dbReference>
<dbReference type="AlphaFoldDB" id="A0A455T242"/>
<protein>
    <submittedName>
        <fullName evidence="6">Cobalt ABC transporter permease</fullName>
    </submittedName>
</protein>
<evidence type="ECO:0000313" key="6">
    <source>
        <dbReference type="EMBL" id="BBH93968.1"/>
    </source>
</evidence>
<evidence type="ECO:0000256" key="3">
    <source>
        <dbReference type="ARBA" id="ARBA00022989"/>
    </source>
</evidence>
<keyword evidence="2 5" id="KW-0812">Transmembrane</keyword>
<evidence type="ECO:0000256" key="5">
    <source>
        <dbReference type="SAM" id="Phobius"/>
    </source>
</evidence>
<gene>
    <name evidence="6" type="ORF">KTA_21670</name>
</gene>
<feature type="transmembrane region" description="Helical" evidence="5">
    <location>
        <begin position="65"/>
        <end position="84"/>
    </location>
</feature>